<keyword evidence="2" id="KW-0812">Transmembrane</keyword>
<feature type="transmembrane region" description="Helical" evidence="2">
    <location>
        <begin position="123"/>
        <end position="145"/>
    </location>
</feature>
<accession>A0A292PZ04</accession>
<organism evidence="3 4">
    <name type="scientific">Tuber aestivum</name>
    <name type="common">summer truffle</name>
    <dbReference type="NCBI Taxonomy" id="59557"/>
    <lineage>
        <taxon>Eukaryota</taxon>
        <taxon>Fungi</taxon>
        <taxon>Dikarya</taxon>
        <taxon>Ascomycota</taxon>
        <taxon>Pezizomycotina</taxon>
        <taxon>Pezizomycetes</taxon>
        <taxon>Pezizales</taxon>
        <taxon>Tuberaceae</taxon>
        <taxon>Tuber</taxon>
    </lineage>
</organism>
<feature type="transmembrane region" description="Helical" evidence="2">
    <location>
        <begin position="83"/>
        <end position="103"/>
    </location>
</feature>
<feature type="compositionally biased region" description="Polar residues" evidence="1">
    <location>
        <begin position="316"/>
        <end position="326"/>
    </location>
</feature>
<keyword evidence="4" id="KW-1185">Reference proteome</keyword>
<keyword evidence="2" id="KW-0472">Membrane</keyword>
<proteinExistence type="predicted"/>
<feature type="transmembrane region" description="Helical" evidence="2">
    <location>
        <begin position="53"/>
        <end position="77"/>
    </location>
</feature>
<evidence type="ECO:0000313" key="4">
    <source>
        <dbReference type="Proteomes" id="UP001412239"/>
    </source>
</evidence>
<dbReference type="EMBL" id="LN891010">
    <property type="protein sequence ID" value="CUS11858.1"/>
    <property type="molecule type" value="Genomic_DNA"/>
</dbReference>
<evidence type="ECO:0000313" key="3">
    <source>
        <dbReference type="EMBL" id="CUS11858.1"/>
    </source>
</evidence>
<feature type="compositionally biased region" description="Basic and acidic residues" evidence="1">
    <location>
        <begin position="327"/>
        <end position="346"/>
    </location>
</feature>
<keyword evidence="2" id="KW-1133">Transmembrane helix</keyword>
<dbReference type="Proteomes" id="UP001412239">
    <property type="component" value="Unassembled WGS sequence"/>
</dbReference>
<protein>
    <recommendedName>
        <fullName evidence="5">Transmembrane protein</fullName>
    </recommendedName>
</protein>
<feature type="region of interest" description="Disordered" evidence="1">
    <location>
        <begin position="316"/>
        <end position="358"/>
    </location>
</feature>
<reference evidence="3" key="1">
    <citation type="submission" date="2015-10" db="EMBL/GenBank/DDBJ databases">
        <authorList>
            <person name="Regsiter A."/>
            <person name="william w."/>
        </authorList>
    </citation>
    <scope>NUCLEOTIDE SEQUENCE</scope>
    <source>
        <strain evidence="3">Montdore</strain>
    </source>
</reference>
<evidence type="ECO:0008006" key="5">
    <source>
        <dbReference type="Google" id="ProtNLM"/>
    </source>
</evidence>
<dbReference type="AlphaFoldDB" id="A0A292PZ04"/>
<feature type="transmembrane region" description="Helical" evidence="2">
    <location>
        <begin position="20"/>
        <end position="41"/>
    </location>
</feature>
<name>A0A292PZ04_9PEZI</name>
<feature type="transmembrane region" description="Helical" evidence="2">
    <location>
        <begin position="165"/>
        <end position="180"/>
    </location>
</feature>
<sequence>MDILLSPHYKLQEVTKGDLSLASICWGFTLGFGFLTTWEAIRQTIRARTPLKSIYVWMIWGELFVCLAFSIICWLYLDGTIGPSFWFYFFILTLWALQVQLLLQIIINRITVIAADKRRASTIKWGVAALITAVNISVYCIWIPARLQISERYIHINDIWDRCEKVIYLVVDAILNWYFINTVRQRLVKQGSGKYNRLVKFNVRIIFLSLTMDCLIIGTMSLKNGFVYMQFHPLAYTVKLMIEMTMADLIRTIAREKNEFKSGGPSYELSNGGMNRGRRDGQLSHVVGVGVGGGAGAPPSSGVVVQKEVIIESCSLDQSSEASTSKDTVHNQEQEDDSPLRNESWERVAYNTTNISSH</sequence>
<evidence type="ECO:0000256" key="2">
    <source>
        <dbReference type="SAM" id="Phobius"/>
    </source>
</evidence>
<gene>
    <name evidence="3" type="ORF">GSTUAT00004041001</name>
</gene>
<evidence type="ECO:0000256" key="1">
    <source>
        <dbReference type="SAM" id="MobiDB-lite"/>
    </source>
</evidence>
<dbReference type="PANTHER" id="PTHR35179">
    <property type="entry name" value="PROTEIN CBG02620"/>
    <property type="match status" value="1"/>
</dbReference>
<feature type="transmembrane region" description="Helical" evidence="2">
    <location>
        <begin position="201"/>
        <end position="222"/>
    </location>
</feature>
<dbReference type="PANTHER" id="PTHR35179:SF1">
    <property type="entry name" value="INTEGRAL MEMBRANE PROTEIN"/>
    <property type="match status" value="1"/>
</dbReference>